<organism evidence="1">
    <name type="scientific">bioreactor metagenome</name>
    <dbReference type="NCBI Taxonomy" id="1076179"/>
    <lineage>
        <taxon>unclassified sequences</taxon>
        <taxon>metagenomes</taxon>
        <taxon>ecological metagenomes</taxon>
    </lineage>
</organism>
<dbReference type="AlphaFoldDB" id="A0A645H690"/>
<accession>A0A645H690</accession>
<name>A0A645H690_9ZZZZ</name>
<gene>
    <name evidence="1" type="ORF">SDC9_181354</name>
</gene>
<proteinExistence type="predicted"/>
<evidence type="ECO:0008006" key="2">
    <source>
        <dbReference type="Google" id="ProtNLM"/>
    </source>
</evidence>
<dbReference type="SUPFAM" id="SSF159659">
    <property type="entry name" value="Cgl1923-like"/>
    <property type="match status" value="1"/>
</dbReference>
<protein>
    <recommendedName>
        <fullName evidence="2">PAC2 family protein</fullName>
    </recommendedName>
</protein>
<reference evidence="1" key="1">
    <citation type="submission" date="2019-08" db="EMBL/GenBank/DDBJ databases">
        <authorList>
            <person name="Kucharzyk K."/>
            <person name="Murdoch R.W."/>
            <person name="Higgins S."/>
            <person name="Loffler F."/>
        </authorList>
    </citation>
    <scope>NUCLEOTIDE SEQUENCE</scope>
</reference>
<evidence type="ECO:0000313" key="1">
    <source>
        <dbReference type="EMBL" id="MPN33862.1"/>
    </source>
</evidence>
<dbReference type="Gene3D" id="3.40.50.10900">
    <property type="entry name" value="PAC-like subunit"/>
    <property type="match status" value="1"/>
</dbReference>
<sequence length="132" mass="14251">MATFGTYLEAVLAEKGHRTLGIDVCVPYYLGKSEHVASALAALEAIQASCGLNLVPAELEERAVANRAEIDQQVAATENGPAVVSILESNYDEFRTLVGDLPSADELAEEFERFLAEHDRRRDTGDGDTPEG</sequence>
<dbReference type="EMBL" id="VSSQ01086581">
    <property type="protein sequence ID" value="MPN33862.1"/>
    <property type="molecule type" value="Genomic_DNA"/>
</dbReference>
<dbReference type="InterPro" id="IPR038389">
    <property type="entry name" value="PSMG2_sf"/>
</dbReference>
<comment type="caution">
    <text evidence="1">The sequence shown here is derived from an EMBL/GenBank/DDBJ whole genome shotgun (WGS) entry which is preliminary data.</text>
</comment>